<dbReference type="PROSITE" id="PS51688">
    <property type="entry name" value="ICA"/>
    <property type="match status" value="1"/>
</dbReference>
<sequence>MKTIVTFLLLLITAIVSAQSPEYLNYQGIARETDGSPMANQSLGVQLTILNNGAAEYTEKHQVTTNTYGLYTLQIGTGNSSDQFSIVNWANTNKSIKIEIDPTGGNNYIDMGTSMLNSVPYALYATYSSNIGGNASGDLTGTYPNPTITNDAITSAKIQDGEINTVDIANDAIATNKIADGGITAAKLHDMGATNDQVLKWNGTTWVPSTDQSGGNPTGIAGGDLTGTYPNPTIANDAVTSAKIQDGEINTVDIANDAIATNKIADASITATKLHDMGATNDQVLKWNGTTWVPSTDQSGGNPTGIAGGDLTGTYPNPTIANDAITSAKIQDGEINTVDIANDAIATNKIADASITAAKLNDMGATNDQVLKWNGTTWVPSTDQSGGNPTGIAGGDLTGVYPNPTIANDAVTSAKIQDGEVNTDDIANNAIATNKIADASITAAKLHDMGATNDQVLKWNGTTWIPSTDQSGGNPTGIASGDLTGTYPNPTIANDAVTSTKILDGEVNTDDIANNAITTNKIADASITATKLHDMGATNGEVLKWNGTTWIPSTDQSGGNPTGIAGGDLSGTYPNPTIANDAVTSTKILDGEVNTDDMANDAVTTNKIADASITTAKLHDMGATNNQVLKWNGTVWTPSKDYGGLIEVTENGNTGYRRKDADANNYGDIGHRAIDLSWSDGPSTAKGATGNYAIATGLNTTASGFFSTAMGQLTEASGYFATALGGDGTTASGAYSFASGQNCTASIDGSTAMGQGSIASGVASLAVGSLTTASASYAMAFGQLTAASGIYSFASGVGSHASGLASTAMGENSIASGFVSTAIGDNAMATGHYTTALGLGAKADAYASVAIGTYNVAGAISPDYFNATDPIFEIGIGADNLNRANALTVTKLGYVGIRGITAPSYALHLENALFNGQAMAHSWLTYSDERVKSKRKAIPYGLNEIMQLTPLTYFHHDSEIQNGSIARKTTGKQDIGLIAQEVYKILPEIVNKPKNEAIQLWGMNYEKLTPVLIKAIQELKAENDKLKSTNTQLEKNTQELAGRLSKIEALIGIGTQQATVNKK</sequence>
<keyword evidence="1" id="KW-0175">Coiled coil</keyword>
<dbReference type="Proteomes" id="UP001149303">
    <property type="component" value="Unassembled WGS sequence"/>
</dbReference>
<dbReference type="InterPro" id="IPR053336">
    <property type="entry name" value="Rhoptry_Surface_Assoc"/>
</dbReference>
<feature type="domain" description="Peptidase S74" evidence="3">
    <location>
        <begin position="927"/>
        <end position="1030"/>
    </location>
</feature>
<dbReference type="PANTHER" id="PTHR37320:SF1">
    <property type="entry name" value="RHOPTRY SURFACE PROTEIN CERLI2"/>
    <property type="match status" value="1"/>
</dbReference>
<evidence type="ECO:0000259" key="3">
    <source>
        <dbReference type="PROSITE" id="PS51688"/>
    </source>
</evidence>
<dbReference type="InterPro" id="IPR011049">
    <property type="entry name" value="Serralysin-like_metalloprot_C"/>
</dbReference>
<dbReference type="Gene3D" id="2.150.10.10">
    <property type="entry name" value="Serralysin-like metalloprotease, C-terminal"/>
    <property type="match status" value="2"/>
</dbReference>
<proteinExistence type="predicted"/>
<dbReference type="Pfam" id="PF19264">
    <property type="entry name" value="DUF5907"/>
    <property type="match status" value="6"/>
</dbReference>
<dbReference type="CDD" id="cd12820">
    <property type="entry name" value="LbR_YadA-like"/>
    <property type="match status" value="1"/>
</dbReference>
<protein>
    <submittedName>
        <fullName evidence="4">Tail fiber domain-containing protein</fullName>
    </submittedName>
</protein>
<evidence type="ECO:0000313" key="4">
    <source>
        <dbReference type="EMBL" id="MDE1207679.1"/>
    </source>
</evidence>
<dbReference type="EMBL" id="JAIWJY010000009">
    <property type="protein sequence ID" value="MDE1207679.1"/>
    <property type="molecule type" value="Genomic_DNA"/>
</dbReference>
<dbReference type="AlphaFoldDB" id="A0A9X4EP53"/>
<dbReference type="Pfam" id="PF05658">
    <property type="entry name" value="YadA_head"/>
    <property type="match status" value="5"/>
</dbReference>
<evidence type="ECO:0000313" key="5">
    <source>
        <dbReference type="Proteomes" id="UP001149303"/>
    </source>
</evidence>
<feature type="chain" id="PRO_5040855119" evidence="2">
    <location>
        <begin position="19"/>
        <end position="1063"/>
    </location>
</feature>
<dbReference type="PANTHER" id="PTHR37320">
    <property type="entry name" value="AG-1 BLOOD STAGE MEMBRANE PROTEIN HOMOLOGUE"/>
    <property type="match status" value="1"/>
</dbReference>
<dbReference type="Pfam" id="PF13884">
    <property type="entry name" value="Peptidase_S74"/>
    <property type="match status" value="1"/>
</dbReference>
<reference evidence="4" key="1">
    <citation type="submission" date="2021-09" db="EMBL/GenBank/DDBJ databases">
        <authorList>
            <person name="Smyrli M."/>
        </authorList>
    </citation>
    <scope>NUCLEOTIDE SEQUENCE</scope>
    <source>
        <strain evidence="4">LAR25</strain>
    </source>
</reference>
<dbReference type="GO" id="GO:0019867">
    <property type="term" value="C:outer membrane"/>
    <property type="evidence" value="ECO:0007669"/>
    <property type="project" value="InterPro"/>
</dbReference>
<feature type="signal peptide" evidence="2">
    <location>
        <begin position="1"/>
        <end position="18"/>
    </location>
</feature>
<accession>A0A9X4EP53</accession>
<gene>
    <name evidence="4" type="ORF">LCI24_12820</name>
</gene>
<dbReference type="InterPro" id="IPR045571">
    <property type="entry name" value="DUF5907"/>
</dbReference>
<organism evidence="4 5">
    <name type="scientific">Tenacibaculum larymnensis</name>
    <dbReference type="NCBI Taxonomy" id="2878201"/>
    <lineage>
        <taxon>Bacteria</taxon>
        <taxon>Pseudomonadati</taxon>
        <taxon>Bacteroidota</taxon>
        <taxon>Flavobacteriia</taxon>
        <taxon>Flavobacteriales</taxon>
        <taxon>Flavobacteriaceae</taxon>
        <taxon>Tenacibaculum</taxon>
    </lineage>
</organism>
<name>A0A9X4EP53_9FLAO</name>
<feature type="coiled-coil region" evidence="1">
    <location>
        <begin position="1012"/>
        <end position="1043"/>
    </location>
</feature>
<keyword evidence="5" id="KW-1185">Reference proteome</keyword>
<evidence type="ECO:0000256" key="1">
    <source>
        <dbReference type="SAM" id="Coils"/>
    </source>
</evidence>
<dbReference type="RefSeq" id="WP_274640736.1">
    <property type="nucleotide sequence ID" value="NZ_JAIWJY010000009.1"/>
</dbReference>
<comment type="caution">
    <text evidence="4">The sequence shown here is derived from an EMBL/GenBank/DDBJ whole genome shotgun (WGS) entry which is preliminary data.</text>
</comment>
<dbReference type="InterPro" id="IPR030392">
    <property type="entry name" value="S74_ICA"/>
</dbReference>
<dbReference type="InterPro" id="IPR008640">
    <property type="entry name" value="Adhesin_Head_dom"/>
</dbReference>
<dbReference type="SUPFAM" id="SSF101967">
    <property type="entry name" value="Adhesin YadA, collagen-binding domain"/>
    <property type="match status" value="1"/>
</dbReference>
<evidence type="ECO:0000256" key="2">
    <source>
        <dbReference type="SAM" id="SignalP"/>
    </source>
</evidence>
<keyword evidence="2" id="KW-0732">Signal</keyword>